<dbReference type="Gene3D" id="2.102.10.10">
    <property type="entry name" value="Rieske [2Fe-2S] iron-sulphur domain"/>
    <property type="match status" value="1"/>
</dbReference>
<sequence>MGKILAGKASDIPSGKMIMVSADGKDILVTNVDGNYYAMAIPARMLGKPL</sequence>
<proteinExistence type="predicted"/>
<protein>
    <submittedName>
        <fullName evidence="1">Uncharacterized protein</fullName>
    </submittedName>
</protein>
<dbReference type="EMBL" id="EU016670">
    <property type="protein sequence ID" value="ABZ10207.1"/>
    <property type="molecule type" value="Genomic_DNA"/>
</dbReference>
<reference evidence="1" key="1">
    <citation type="journal article" date="2008" name="ISME J.">
        <title>Genomic patterns of recombination, clonal divergence and environment in marine microbial populations.</title>
        <authorList>
            <person name="Konstantinidis K.T."/>
            <person name="Delong E.F."/>
        </authorList>
    </citation>
    <scope>NUCLEOTIDE SEQUENCE</scope>
</reference>
<dbReference type="GO" id="GO:0051537">
    <property type="term" value="F:2 iron, 2 sulfur cluster binding"/>
    <property type="evidence" value="ECO:0007669"/>
    <property type="project" value="InterPro"/>
</dbReference>
<name>B3TCF7_9ARCH</name>
<accession>B3TCF7</accession>
<dbReference type="InterPro" id="IPR036922">
    <property type="entry name" value="Rieske_2Fe-2S_sf"/>
</dbReference>
<dbReference type="AlphaFoldDB" id="B3TCF7"/>
<gene>
    <name evidence="1" type="ORF">ALOHA_HF4000APKG10I20ctg2g2</name>
</gene>
<dbReference type="SUPFAM" id="SSF50022">
    <property type="entry name" value="ISP domain"/>
    <property type="match status" value="1"/>
</dbReference>
<evidence type="ECO:0000313" key="1">
    <source>
        <dbReference type="EMBL" id="ABZ10207.1"/>
    </source>
</evidence>
<organism evidence="1">
    <name type="scientific">uncultured marine crenarchaeote HF4000_APKG10I20</name>
    <dbReference type="NCBI Taxonomy" id="455612"/>
    <lineage>
        <taxon>Archaea</taxon>
        <taxon>Nitrososphaerota</taxon>
        <taxon>Nitrososphaeria</taxon>
        <taxon>Nitrosopumilales</taxon>
        <taxon>environmental samples</taxon>
    </lineage>
</organism>